<gene>
    <name evidence="1" type="ORF">SAMN02745129_2229</name>
</gene>
<evidence type="ECO:0000313" key="2">
    <source>
        <dbReference type="Proteomes" id="UP000184268"/>
    </source>
</evidence>
<dbReference type="EMBL" id="FQXG01000003">
    <property type="protein sequence ID" value="SHH52675.1"/>
    <property type="molecule type" value="Genomic_DNA"/>
</dbReference>
<evidence type="ECO:0000313" key="1">
    <source>
        <dbReference type="EMBL" id="SHH52675.1"/>
    </source>
</evidence>
<proteinExistence type="predicted"/>
<dbReference type="RefSeq" id="WP_067656117.1">
    <property type="nucleotide sequence ID" value="NZ_FQXG01000003.1"/>
</dbReference>
<accession>A0A1M5TPD3</accession>
<keyword evidence="2" id="KW-1185">Reference proteome</keyword>
<reference evidence="1 2" key="1">
    <citation type="submission" date="2016-11" db="EMBL/GenBank/DDBJ databases">
        <authorList>
            <person name="Jaros S."/>
            <person name="Januszkiewicz K."/>
            <person name="Wedrychowicz H."/>
        </authorList>
    </citation>
    <scope>NUCLEOTIDE SEQUENCE [LARGE SCALE GENOMIC DNA]</scope>
    <source>
        <strain evidence="1 2">DSM 16917</strain>
    </source>
</reference>
<dbReference type="Proteomes" id="UP000184268">
    <property type="component" value="Unassembled WGS sequence"/>
</dbReference>
<dbReference type="STRING" id="299255.SAMN02745129_2229"/>
<sequence length="74" mass="8540">MVDLSKKEDWATANARKASKAYRDAGLKARMTVSRQRHDSYVTVTVRNDAERELFDSVRARLRSEGLDYSYRVA</sequence>
<dbReference type="AlphaFoldDB" id="A0A1M5TPD3"/>
<organism evidence="1 2">
    <name type="scientific">Ferrimonas marina</name>
    <dbReference type="NCBI Taxonomy" id="299255"/>
    <lineage>
        <taxon>Bacteria</taxon>
        <taxon>Pseudomonadati</taxon>
        <taxon>Pseudomonadota</taxon>
        <taxon>Gammaproteobacteria</taxon>
        <taxon>Alteromonadales</taxon>
        <taxon>Ferrimonadaceae</taxon>
        <taxon>Ferrimonas</taxon>
    </lineage>
</organism>
<name>A0A1M5TPD3_9GAMM</name>
<protein>
    <submittedName>
        <fullName evidence="1">Uncharacterized protein</fullName>
    </submittedName>
</protein>